<dbReference type="RefSeq" id="WP_075866395.1">
    <property type="nucleotide sequence ID" value="NZ_BDJL01000132.1"/>
</dbReference>
<keyword evidence="3" id="KW-1185">Reference proteome</keyword>
<reference evidence="3" key="1">
    <citation type="submission" date="2016-12" db="EMBL/GenBank/DDBJ databases">
        <title>Draft Genome Sequences od Carboxydothermus pertinax and islandicus, Hydrogenogenic Carboxydotrophic Bacteria.</title>
        <authorList>
            <person name="Fukuyama Y."/>
            <person name="Ohmae K."/>
            <person name="Yoneda Y."/>
            <person name="Yoshida T."/>
            <person name="Sako Y."/>
        </authorList>
    </citation>
    <scope>NUCLEOTIDE SEQUENCE [LARGE SCALE GENOMIC DNA]</scope>
    <source>
        <strain evidence="3">SET</strain>
    </source>
</reference>
<keyword evidence="1" id="KW-0472">Membrane</keyword>
<protein>
    <submittedName>
        <fullName evidence="2">Uncharacterized protein</fullName>
    </submittedName>
</protein>
<dbReference type="STRING" id="661089.ciss_21630"/>
<feature type="transmembrane region" description="Helical" evidence="1">
    <location>
        <begin position="9"/>
        <end position="27"/>
    </location>
</feature>
<keyword evidence="1" id="KW-0812">Transmembrane</keyword>
<evidence type="ECO:0000256" key="1">
    <source>
        <dbReference type="SAM" id="Phobius"/>
    </source>
</evidence>
<gene>
    <name evidence="2" type="ORF">ciss_21630</name>
</gene>
<dbReference type="AlphaFoldDB" id="A0A1L8D4Y4"/>
<keyword evidence="1" id="KW-1133">Transmembrane helix</keyword>
<organism evidence="2 3">
    <name type="scientific">Carboxydothermus islandicus</name>
    <dbReference type="NCBI Taxonomy" id="661089"/>
    <lineage>
        <taxon>Bacteria</taxon>
        <taxon>Bacillati</taxon>
        <taxon>Bacillota</taxon>
        <taxon>Clostridia</taxon>
        <taxon>Thermoanaerobacterales</taxon>
        <taxon>Thermoanaerobacteraceae</taxon>
        <taxon>Carboxydothermus</taxon>
    </lineage>
</organism>
<dbReference type="EMBL" id="BDJL01000132">
    <property type="protein sequence ID" value="GAV26230.1"/>
    <property type="molecule type" value="Genomic_DNA"/>
</dbReference>
<sequence length="223" mass="26018">MVFLVNRKILYIAVTLIIFILGIKVYLANDNYPDLIKKAVLEMENLSSYRYTSEVRIMEGEKVEYLSRVEGVKTREGTWVKGEILETPVEILCIDNNTYFRDTQTGRWLTFPGIELEKAEALVNELNPLRVLAFNRVENVRFRGTEKIDGEKCLVLEGRPDYQHPILKHLYYDYEGKFYLTKKDKKLKRVVLRAKSRFNRTVILAVRITLREGRADVKLPTPG</sequence>
<comment type="caution">
    <text evidence="2">The sequence shown here is derived from an EMBL/GenBank/DDBJ whole genome shotgun (WGS) entry which is preliminary data.</text>
</comment>
<accession>A0A1L8D4Y4</accession>
<dbReference type="OrthoDB" id="1721427at2"/>
<evidence type="ECO:0000313" key="3">
    <source>
        <dbReference type="Proteomes" id="UP000187338"/>
    </source>
</evidence>
<dbReference type="Gene3D" id="2.50.20.20">
    <property type="match status" value="1"/>
</dbReference>
<dbReference type="Proteomes" id="UP000187338">
    <property type="component" value="Unassembled WGS sequence"/>
</dbReference>
<evidence type="ECO:0000313" key="2">
    <source>
        <dbReference type="EMBL" id="GAV26230.1"/>
    </source>
</evidence>
<proteinExistence type="predicted"/>
<name>A0A1L8D4Y4_9THEO</name>